<dbReference type="EMBL" id="FOHB01000003">
    <property type="protein sequence ID" value="SES14587.1"/>
    <property type="molecule type" value="Genomic_DNA"/>
</dbReference>
<dbReference type="InterPro" id="IPR018911">
    <property type="entry name" value="Gmad2_Ig-like_dom"/>
</dbReference>
<gene>
    <name evidence="3" type="ORF">SAMN05216199_2187</name>
</gene>
<keyword evidence="4" id="KW-1185">Reference proteome</keyword>
<evidence type="ECO:0000259" key="2">
    <source>
        <dbReference type="Pfam" id="PF10648"/>
    </source>
</evidence>
<evidence type="ECO:0000256" key="1">
    <source>
        <dbReference type="SAM" id="MobiDB-lite"/>
    </source>
</evidence>
<evidence type="ECO:0000313" key="4">
    <source>
        <dbReference type="Proteomes" id="UP000199019"/>
    </source>
</evidence>
<evidence type="ECO:0000313" key="3">
    <source>
        <dbReference type="EMBL" id="SES14587.1"/>
    </source>
</evidence>
<feature type="compositionally biased region" description="Low complexity" evidence="1">
    <location>
        <begin position="100"/>
        <end position="137"/>
    </location>
</feature>
<dbReference type="Pfam" id="PF10648">
    <property type="entry name" value="Gmad2"/>
    <property type="match status" value="1"/>
</dbReference>
<proteinExistence type="predicted"/>
<organism evidence="3 4">
    <name type="scientific">Pedococcus cremeus</name>
    <dbReference type="NCBI Taxonomy" id="587636"/>
    <lineage>
        <taxon>Bacteria</taxon>
        <taxon>Bacillati</taxon>
        <taxon>Actinomycetota</taxon>
        <taxon>Actinomycetes</taxon>
        <taxon>Micrococcales</taxon>
        <taxon>Intrasporangiaceae</taxon>
        <taxon>Pedococcus</taxon>
    </lineage>
</organism>
<feature type="domain" description="Bacterial spore germination immunoglobulin-like" evidence="2">
    <location>
        <begin position="297"/>
        <end position="379"/>
    </location>
</feature>
<dbReference type="AlphaFoldDB" id="A0A1H9UZW0"/>
<name>A0A1H9UZW0_9MICO</name>
<dbReference type="STRING" id="587636.SAMN05216199_2187"/>
<accession>A0A1H9UZW0</accession>
<dbReference type="RefSeq" id="WP_091757991.1">
    <property type="nucleotide sequence ID" value="NZ_FOHB01000003.1"/>
</dbReference>
<feature type="region of interest" description="Disordered" evidence="1">
    <location>
        <begin position="1"/>
        <end position="23"/>
    </location>
</feature>
<reference evidence="4" key="1">
    <citation type="submission" date="2016-10" db="EMBL/GenBank/DDBJ databases">
        <authorList>
            <person name="Varghese N."/>
            <person name="Submissions S."/>
        </authorList>
    </citation>
    <scope>NUCLEOTIDE SEQUENCE [LARGE SCALE GENOMIC DNA]</scope>
    <source>
        <strain evidence="4">CGMCC 1.6963</strain>
    </source>
</reference>
<dbReference type="OrthoDB" id="4843507at2"/>
<sequence length="393" mass="40463">MTSSGRPPGQDGQGSGAPDPELHHVEHRLRHALHHEAQRVRPSERLDHILAAGRQATRAEDQRPGHRRWVTPLAAAAAVAAIAGVVWGSTQTGQDDRDPAAAPLATSASPSAKGGPGATASSGPSSAPGGTASSAGTSAPAARRVALPAYFVGPVSGDRPVFRLFREFLPANLPTAATDAQKAKAALALAMDAQRFSNTDGYLQPWSGTTVGGVTVTPRLITVRLSGPGSPGITDKDVARVAVQSLVWTAQAAVGKGTIPVTFTVADGETMLFGLFPATQKYNRPPSTESYNDLAPIWVTSPGRDATLPQGKPVVVKGEATVFEATVSWQLLKGTSAVGKGVATASTGAPGRGTFSFGLGSLAPGDYTIRVFEVSAADGKTVNAEKRVSFSVR</sequence>
<feature type="region of interest" description="Disordered" evidence="1">
    <location>
        <begin position="90"/>
        <end position="137"/>
    </location>
</feature>
<protein>
    <submittedName>
        <fullName evidence="3">Sporulation and spore germination</fullName>
    </submittedName>
</protein>
<dbReference type="Proteomes" id="UP000199019">
    <property type="component" value="Unassembled WGS sequence"/>
</dbReference>